<name>A0A679HW88_9RHOO</name>
<reference evidence="2" key="1">
    <citation type="submission" date="2020-01" db="EMBL/GenBank/DDBJ databases">
        <title>Phosphoaccumulans saitamaens gen. nov., sp. nov., a polyphosphate accumulating bacterium isolated from surface river water.</title>
        <authorList>
            <person name="Watanabe K."/>
            <person name="Suda W."/>
        </authorList>
    </citation>
    <scope>NUCLEOTIDE SEQUENCE [LARGE SCALE GENOMIC DNA]</scope>
    <source>
        <strain evidence="2">ICHIAU1</strain>
    </source>
</reference>
<dbReference type="InterPro" id="IPR010980">
    <property type="entry name" value="Cyt_c/b562"/>
</dbReference>
<dbReference type="GO" id="GO:0020037">
    <property type="term" value="F:heme binding"/>
    <property type="evidence" value="ECO:0007669"/>
    <property type="project" value="InterPro"/>
</dbReference>
<keyword evidence="2" id="KW-1185">Reference proteome</keyword>
<gene>
    <name evidence="1" type="ORF">ICHIAU1_14250</name>
</gene>
<sequence>MGRHIGKIALILWLITIVGAGAYVMSGGASKQVVGNRMAIVLSEQDRDLVLDEMRTMLSSTQQIIDGLSRGDRQQVVQAAKFAGMGSAIDLDPNFLAKLPLDFKTLGFSMHSDMDAISKAASQGATERELTSMLGATLTKCVGCHSAWEIRAVK</sequence>
<evidence type="ECO:0000313" key="2">
    <source>
        <dbReference type="Proteomes" id="UP000463961"/>
    </source>
</evidence>
<dbReference type="GO" id="GO:0005506">
    <property type="term" value="F:iron ion binding"/>
    <property type="evidence" value="ECO:0007669"/>
    <property type="project" value="InterPro"/>
</dbReference>
<dbReference type="GO" id="GO:0009055">
    <property type="term" value="F:electron transfer activity"/>
    <property type="evidence" value="ECO:0007669"/>
    <property type="project" value="InterPro"/>
</dbReference>
<dbReference type="Proteomes" id="UP000463961">
    <property type="component" value="Chromosome"/>
</dbReference>
<organism evidence="1 2">
    <name type="scientific">Fluviibacter phosphoraccumulans</name>
    <dbReference type="NCBI Taxonomy" id="1751046"/>
    <lineage>
        <taxon>Bacteria</taxon>
        <taxon>Pseudomonadati</taxon>
        <taxon>Pseudomonadota</taxon>
        <taxon>Betaproteobacteria</taxon>
        <taxon>Rhodocyclales</taxon>
        <taxon>Fluviibacteraceae</taxon>
        <taxon>Fluviibacter</taxon>
    </lineage>
</organism>
<accession>A0A679HW88</accession>
<dbReference type="OrthoDB" id="1150802at2"/>
<dbReference type="GO" id="GO:0022900">
    <property type="term" value="P:electron transport chain"/>
    <property type="evidence" value="ECO:0007669"/>
    <property type="project" value="InterPro"/>
</dbReference>
<dbReference type="AlphaFoldDB" id="A0A679HW88"/>
<proteinExistence type="predicted"/>
<dbReference type="EMBL" id="AP022345">
    <property type="protein sequence ID" value="BBU69142.1"/>
    <property type="molecule type" value="Genomic_DNA"/>
</dbReference>
<dbReference type="RefSeq" id="WP_162050134.1">
    <property type="nucleotide sequence ID" value="NZ_AP019011.1"/>
</dbReference>
<dbReference type="SUPFAM" id="SSF47175">
    <property type="entry name" value="Cytochromes"/>
    <property type="match status" value="1"/>
</dbReference>
<evidence type="ECO:0000313" key="1">
    <source>
        <dbReference type="EMBL" id="BBU69142.1"/>
    </source>
</evidence>
<protein>
    <submittedName>
        <fullName evidence="1">Uncharacterized protein</fullName>
    </submittedName>
</protein>